<protein>
    <recommendedName>
        <fullName evidence="6">HTH-type transcriptional regulator TtuA</fullName>
    </recommendedName>
    <alternativeName>
        <fullName evidence="7">Tartrate utilization transcriptional regulator</fullName>
    </alternativeName>
</protein>
<dbReference type="Pfam" id="PF00126">
    <property type="entry name" value="HTH_1"/>
    <property type="match status" value="1"/>
</dbReference>
<dbReference type="GO" id="GO:0003700">
    <property type="term" value="F:DNA-binding transcription factor activity"/>
    <property type="evidence" value="ECO:0007669"/>
    <property type="project" value="InterPro"/>
</dbReference>
<evidence type="ECO:0000256" key="6">
    <source>
        <dbReference type="ARBA" id="ARBA00067332"/>
    </source>
</evidence>
<comment type="similarity">
    <text evidence="1">Belongs to the LysR transcriptional regulatory family.</text>
</comment>
<dbReference type="SUPFAM" id="SSF53850">
    <property type="entry name" value="Periplasmic binding protein-like II"/>
    <property type="match status" value="1"/>
</dbReference>
<organism evidence="9 10">
    <name type="scientific">Rhizobium multihospitium</name>
    <dbReference type="NCBI Taxonomy" id="410764"/>
    <lineage>
        <taxon>Bacteria</taxon>
        <taxon>Pseudomonadati</taxon>
        <taxon>Pseudomonadota</taxon>
        <taxon>Alphaproteobacteria</taxon>
        <taxon>Hyphomicrobiales</taxon>
        <taxon>Rhizobiaceae</taxon>
        <taxon>Rhizobium/Agrobacterium group</taxon>
        <taxon>Rhizobium</taxon>
    </lineage>
</organism>
<keyword evidence="3 9" id="KW-0238">DNA-binding</keyword>
<dbReference type="Pfam" id="PF03466">
    <property type="entry name" value="LysR_substrate"/>
    <property type="match status" value="1"/>
</dbReference>
<dbReference type="AlphaFoldDB" id="A0A1C3WWM3"/>
<comment type="function">
    <text evidence="5">Transcriptional regulator of the ttuABCDE tartrate utilization operon.</text>
</comment>
<dbReference type="InterPro" id="IPR036388">
    <property type="entry name" value="WH-like_DNA-bd_sf"/>
</dbReference>
<proteinExistence type="inferred from homology"/>
<dbReference type="FunFam" id="1.10.10.10:FF:000001">
    <property type="entry name" value="LysR family transcriptional regulator"/>
    <property type="match status" value="1"/>
</dbReference>
<evidence type="ECO:0000256" key="3">
    <source>
        <dbReference type="ARBA" id="ARBA00023125"/>
    </source>
</evidence>
<evidence type="ECO:0000256" key="2">
    <source>
        <dbReference type="ARBA" id="ARBA00023015"/>
    </source>
</evidence>
<dbReference type="Gene3D" id="1.10.10.10">
    <property type="entry name" value="Winged helix-like DNA-binding domain superfamily/Winged helix DNA-binding domain"/>
    <property type="match status" value="1"/>
</dbReference>
<dbReference type="CDD" id="cd08474">
    <property type="entry name" value="PBP2_CrgA_like_5"/>
    <property type="match status" value="1"/>
</dbReference>
<dbReference type="InterPro" id="IPR058163">
    <property type="entry name" value="LysR-type_TF_proteobact-type"/>
</dbReference>
<sequence length="301" mass="33710">MKLHDLGVSLDDLAAFAVVAQSRSFTKAAASLKTSTSNLSHTIRRLETRLGYRVLQRNSRSVSTTEAGDELLEILKPALENIGTALETLEESRDRVSGTLRLTLTRQAYEAVIRPILPGFLAAYPRAMVEISIDYAYRDIVADSLDAGIRLGEKVEQDMIALKVGPELRMAVVATPHYVAQFEAITHPNDLMRHRCINYRMIAANAIYAWEFERLGQEVAVPVTGPLTVSEPDLMLQMALDGLGVAFILDHEAAPYLEDGRLVRLLEEWTPPFPGFYLYYPSRRQIRPILAALLSMLRSRR</sequence>
<name>A0A1C3WWM3_9HYPH</name>
<dbReference type="InterPro" id="IPR005119">
    <property type="entry name" value="LysR_subst-bd"/>
</dbReference>
<evidence type="ECO:0000256" key="4">
    <source>
        <dbReference type="ARBA" id="ARBA00023163"/>
    </source>
</evidence>
<dbReference type="Proteomes" id="UP000199101">
    <property type="component" value="Unassembled WGS sequence"/>
</dbReference>
<keyword evidence="2" id="KW-0805">Transcription regulation</keyword>
<reference evidence="10" key="1">
    <citation type="submission" date="2016-08" db="EMBL/GenBank/DDBJ databases">
        <authorList>
            <person name="Varghese N."/>
            <person name="Submissions Spin"/>
        </authorList>
    </citation>
    <scope>NUCLEOTIDE SEQUENCE [LARGE SCALE GENOMIC DNA]</scope>
    <source>
        <strain evidence="10">HAMBI 2975</strain>
    </source>
</reference>
<dbReference type="PANTHER" id="PTHR30537:SF1">
    <property type="entry name" value="HTH-TYPE TRANSCRIPTIONAL REGULATOR PGRR"/>
    <property type="match status" value="1"/>
</dbReference>
<dbReference type="GO" id="GO:0006351">
    <property type="term" value="P:DNA-templated transcription"/>
    <property type="evidence" value="ECO:0007669"/>
    <property type="project" value="TreeGrafter"/>
</dbReference>
<dbReference type="PANTHER" id="PTHR30537">
    <property type="entry name" value="HTH-TYPE TRANSCRIPTIONAL REGULATOR"/>
    <property type="match status" value="1"/>
</dbReference>
<evidence type="ECO:0000259" key="8">
    <source>
        <dbReference type="PROSITE" id="PS50931"/>
    </source>
</evidence>
<evidence type="ECO:0000256" key="5">
    <source>
        <dbReference type="ARBA" id="ARBA00054626"/>
    </source>
</evidence>
<gene>
    <name evidence="9" type="ORF">GA0061103_6466</name>
</gene>
<feature type="domain" description="HTH lysR-type" evidence="8">
    <location>
        <begin position="8"/>
        <end position="65"/>
    </location>
</feature>
<dbReference type="PROSITE" id="PS50931">
    <property type="entry name" value="HTH_LYSR"/>
    <property type="match status" value="1"/>
</dbReference>
<dbReference type="STRING" id="410764.GA0061103_6466"/>
<dbReference type="EMBL" id="FMAG01000008">
    <property type="protein sequence ID" value="SCB44361.1"/>
    <property type="molecule type" value="Genomic_DNA"/>
</dbReference>
<dbReference type="SUPFAM" id="SSF46785">
    <property type="entry name" value="Winged helix' DNA-binding domain"/>
    <property type="match status" value="1"/>
</dbReference>
<keyword evidence="4" id="KW-0804">Transcription</keyword>
<evidence type="ECO:0000313" key="10">
    <source>
        <dbReference type="Proteomes" id="UP000199101"/>
    </source>
</evidence>
<evidence type="ECO:0000256" key="7">
    <source>
        <dbReference type="ARBA" id="ARBA00083243"/>
    </source>
</evidence>
<dbReference type="InterPro" id="IPR000847">
    <property type="entry name" value="LysR_HTH_N"/>
</dbReference>
<dbReference type="GO" id="GO:0043565">
    <property type="term" value="F:sequence-specific DNA binding"/>
    <property type="evidence" value="ECO:0007669"/>
    <property type="project" value="TreeGrafter"/>
</dbReference>
<evidence type="ECO:0000256" key="1">
    <source>
        <dbReference type="ARBA" id="ARBA00009437"/>
    </source>
</evidence>
<dbReference type="RefSeq" id="WP_092716639.1">
    <property type="nucleotide sequence ID" value="NZ_FMAG01000008.1"/>
</dbReference>
<dbReference type="OrthoDB" id="9813056at2"/>
<dbReference type="InterPro" id="IPR036390">
    <property type="entry name" value="WH_DNA-bd_sf"/>
</dbReference>
<evidence type="ECO:0000313" key="9">
    <source>
        <dbReference type="EMBL" id="SCB44361.1"/>
    </source>
</evidence>
<keyword evidence="10" id="KW-1185">Reference proteome</keyword>
<dbReference type="Gene3D" id="3.40.190.290">
    <property type="match status" value="1"/>
</dbReference>
<accession>A0A1C3WWM3</accession>